<dbReference type="PANTHER" id="PTHR40396:SF1">
    <property type="entry name" value="ATPASE AAA-TYPE CORE DOMAIN-CONTAINING PROTEIN"/>
    <property type="match status" value="1"/>
</dbReference>
<dbReference type="InterPro" id="IPR003959">
    <property type="entry name" value="ATPase_AAA_core"/>
</dbReference>
<evidence type="ECO:0000313" key="3">
    <source>
        <dbReference type="EMBL" id="KGM14086.1"/>
    </source>
</evidence>
<dbReference type="GO" id="GO:0005524">
    <property type="term" value="F:ATP binding"/>
    <property type="evidence" value="ECO:0007669"/>
    <property type="project" value="InterPro"/>
</dbReference>
<protein>
    <submittedName>
        <fullName evidence="3">ATPase AAA</fullName>
    </submittedName>
</protein>
<organism evidence="3 4">
    <name type="scientific">Cellulomonas bogoriensis 69B4 = DSM 16987</name>
    <dbReference type="NCBI Taxonomy" id="1386082"/>
    <lineage>
        <taxon>Bacteria</taxon>
        <taxon>Bacillati</taxon>
        <taxon>Actinomycetota</taxon>
        <taxon>Actinomycetes</taxon>
        <taxon>Micrococcales</taxon>
        <taxon>Cellulomonadaceae</taxon>
        <taxon>Cellulomonas</taxon>
    </lineage>
</organism>
<dbReference type="InterPro" id="IPR027417">
    <property type="entry name" value="P-loop_NTPase"/>
</dbReference>
<feature type="region of interest" description="Disordered" evidence="1">
    <location>
        <begin position="258"/>
        <end position="280"/>
    </location>
</feature>
<evidence type="ECO:0000256" key="1">
    <source>
        <dbReference type="SAM" id="MobiDB-lite"/>
    </source>
</evidence>
<dbReference type="Gene3D" id="3.40.50.300">
    <property type="entry name" value="P-loop containing nucleotide triphosphate hydrolases"/>
    <property type="match status" value="1"/>
</dbReference>
<keyword evidence="4" id="KW-1185">Reference proteome</keyword>
<comment type="caution">
    <text evidence="3">The sequence shown here is derived from an EMBL/GenBank/DDBJ whole genome shotgun (WGS) entry which is preliminary data.</text>
</comment>
<dbReference type="RefSeq" id="WP_035057466.1">
    <property type="nucleotide sequence ID" value="NZ_AXCZ01000013.1"/>
</dbReference>
<dbReference type="Proteomes" id="UP000054314">
    <property type="component" value="Unassembled WGS sequence"/>
</dbReference>
<name>A0A0A0C1J9_9CELL</name>
<feature type="domain" description="ATPase AAA-type core" evidence="2">
    <location>
        <begin position="44"/>
        <end position="380"/>
    </location>
</feature>
<dbReference type="EMBL" id="AXCZ01000013">
    <property type="protein sequence ID" value="KGM14086.1"/>
    <property type="molecule type" value="Genomic_DNA"/>
</dbReference>
<gene>
    <name evidence="3" type="ORF">N869_04690</name>
</gene>
<accession>A0A0A0C1J9</accession>
<dbReference type="AlphaFoldDB" id="A0A0A0C1J9"/>
<feature type="compositionally biased region" description="Acidic residues" evidence="1">
    <location>
        <begin position="262"/>
        <end position="280"/>
    </location>
</feature>
<dbReference type="Pfam" id="PF13304">
    <property type="entry name" value="AAA_21"/>
    <property type="match status" value="1"/>
</dbReference>
<sequence length="448" mass="49614">MTLLRFSVRNHRSIRDEITVDLTRPTLRTLQPKDCDWGAVTYPIVGLFGPNATGKSAVMDALRYTFAAIELSATVWQASASMHRAPFALDGSARTSSSTYELDFVHEGRRHLYGFEVDHDGIKREWLRDVPGSRWRTLLSRDRETGALTFHQSLRGRTEVTGRELVLSRALLLRDSPLHPLAQALVDGFDCVLVKDSHREARLKDIADSLADATISFADLEALLQVADIGVVKVSIEETNIPEKVRWALRRLTRELRKEVAGSDDDTEPGNGDDGEDRGELDDDQLAQVVRHLVFTHRGTVEECPEFSIHDESDGTIAWLAVAVPALEALRSGGLLLVDEIDASLHPHLLEVLLGAFADPAVNTRQAQLVFTSHESYVLSPLSGVELEPEQVWLTDKTYEGVTELTSLADFPKHPDANVAKRYLTGRYGGTPRLSPSTLAALVASEER</sequence>
<proteinExistence type="predicted"/>
<evidence type="ECO:0000313" key="4">
    <source>
        <dbReference type="Proteomes" id="UP000054314"/>
    </source>
</evidence>
<evidence type="ECO:0000259" key="2">
    <source>
        <dbReference type="Pfam" id="PF13304"/>
    </source>
</evidence>
<dbReference type="SUPFAM" id="SSF52540">
    <property type="entry name" value="P-loop containing nucleoside triphosphate hydrolases"/>
    <property type="match status" value="1"/>
</dbReference>
<dbReference type="GO" id="GO:0016887">
    <property type="term" value="F:ATP hydrolysis activity"/>
    <property type="evidence" value="ECO:0007669"/>
    <property type="project" value="InterPro"/>
</dbReference>
<dbReference type="OrthoDB" id="9809324at2"/>
<reference evidence="3 4" key="1">
    <citation type="submission" date="2013-08" db="EMBL/GenBank/DDBJ databases">
        <title>Genome sequencing of Cellulomonas bogoriensis 69B4.</title>
        <authorList>
            <person name="Chen F."/>
            <person name="Li Y."/>
            <person name="Wang G."/>
        </authorList>
    </citation>
    <scope>NUCLEOTIDE SEQUENCE [LARGE SCALE GENOMIC DNA]</scope>
    <source>
        <strain evidence="3 4">69B4</strain>
    </source>
</reference>
<dbReference type="PANTHER" id="PTHR40396">
    <property type="entry name" value="ATPASE-LIKE PROTEIN"/>
    <property type="match status" value="1"/>
</dbReference>